<dbReference type="KEGG" id="nja:NSJP_1271"/>
<reference evidence="1 2" key="1">
    <citation type="submission" date="2017-03" db="EMBL/GenBank/DDBJ databases">
        <authorList>
            <person name="Afonso C.L."/>
            <person name="Miller P.J."/>
            <person name="Scott M.A."/>
            <person name="Spackman E."/>
            <person name="Goraichik I."/>
            <person name="Dimitrov K.M."/>
            <person name="Suarez D.L."/>
            <person name="Swayne D.E."/>
        </authorList>
    </citation>
    <scope>NUCLEOTIDE SEQUENCE [LARGE SCALE GENOMIC DNA]</scope>
    <source>
        <strain evidence="1">Genome sequencing of Nitrospira japonica strain NJ11</strain>
    </source>
</reference>
<evidence type="ECO:0000313" key="1">
    <source>
        <dbReference type="EMBL" id="SLM47443.1"/>
    </source>
</evidence>
<name>A0A1W1I3M4_9BACT</name>
<protein>
    <submittedName>
        <fullName evidence="1">Uncharacterized protein</fullName>
    </submittedName>
</protein>
<dbReference type="Proteomes" id="UP000192042">
    <property type="component" value="Chromosome I"/>
</dbReference>
<accession>A0A1W1I3M4</accession>
<dbReference type="EMBL" id="LT828648">
    <property type="protein sequence ID" value="SLM47443.1"/>
    <property type="molecule type" value="Genomic_DNA"/>
</dbReference>
<sequence>MKFSIKLTNVLTSGFDRSLQLLGMVANEPFVYFRKLPAGSAIHANPCKRICSYSKGAE</sequence>
<dbReference type="STRING" id="1325564.NSJP_1271"/>
<organism evidence="1 2">
    <name type="scientific">Nitrospira japonica</name>
    <dbReference type="NCBI Taxonomy" id="1325564"/>
    <lineage>
        <taxon>Bacteria</taxon>
        <taxon>Pseudomonadati</taxon>
        <taxon>Nitrospirota</taxon>
        <taxon>Nitrospiria</taxon>
        <taxon>Nitrospirales</taxon>
        <taxon>Nitrospiraceae</taxon>
        <taxon>Nitrospira</taxon>
    </lineage>
</organism>
<proteinExistence type="predicted"/>
<keyword evidence="2" id="KW-1185">Reference proteome</keyword>
<evidence type="ECO:0000313" key="2">
    <source>
        <dbReference type="Proteomes" id="UP000192042"/>
    </source>
</evidence>
<dbReference type="AlphaFoldDB" id="A0A1W1I3M4"/>
<gene>
    <name evidence="1" type="ORF">NSJP_1271</name>
</gene>